<evidence type="ECO:0000256" key="1">
    <source>
        <dbReference type="SAM" id="MobiDB-lite"/>
    </source>
</evidence>
<dbReference type="SMART" id="SM00233">
    <property type="entry name" value="PH"/>
    <property type="match status" value="1"/>
</dbReference>
<dbReference type="EMBL" id="KI913961">
    <property type="protein sequence ID" value="ETW02086.1"/>
    <property type="molecule type" value="Genomic_DNA"/>
</dbReference>
<dbReference type="InterPro" id="IPR001849">
    <property type="entry name" value="PH_domain"/>
</dbReference>
<dbReference type="SUPFAM" id="SSF50729">
    <property type="entry name" value="PH domain-like"/>
    <property type="match status" value="1"/>
</dbReference>
<accession>A0A024U6M8</accession>
<dbReference type="Pfam" id="PF01590">
    <property type="entry name" value="GAF"/>
    <property type="match status" value="1"/>
</dbReference>
<reference evidence="3" key="1">
    <citation type="submission" date="2013-12" db="EMBL/GenBank/DDBJ databases">
        <title>The Genome Sequence of Aphanomyces invadans NJM9701.</title>
        <authorList>
            <consortium name="The Broad Institute Genomics Platform"/>
            <person name="Russ C."/>
            <person name="Tyler B."/>
            <person name="van West P."/>
            <person name="Dieguez-Uribeondo J."/>
            <person name="Young S.K."/>
            <person name="Zeng Q."/>
            <person name="Gargeya S."/>
            <person name="Fitzgerald M."/>
            <person name="Abouelleil A."/>
            <person name="Alvarado L."/>
            <person name="Chapman S.B."/>
            <person name="Gainer-Dewar J."/>
            <person name="Goldberg J."/>
            <person name="Griggs A."/>
            <person name="Gujja S."/>
            <person name="Hansen M."/>
            <person name="Howarth C."/>
            <person name="Imamovic A."/>
            <person name="Ireland A."/>
            <person name="Larimer J."/>
            <person name="McCowan C."/>
            <person name="Murphy C."/>
            <person name="Pearson M."/>
            <person name="Poon T.W."/>
            <person name="Priest M."/>
            <person name="Roberts A."/>
            <person name="Saif S."/>
            <person name="Shea T."/>
            <person name="Sykes S."/>
            <person name="Wortman J."/>
            <person name="Nusbaum C."/>
            <person name="Birren B."/>
        </authorList>
    </citation>
    <scope>NUCLEOTIDE SEQUENCE [LARGE SCALE GENOMIC DNA]</scope>
    <source>
        <strain evidence="3">NJM9701</strain>
    </source>
</reference>
<dbReference type="SUPFAM" id="SSF55781">
    <property type="entry name" value="GAF domain-like"/>
    <property type="match status" value="1"/>
</dbReference>
<dbReference type="InterPro" id="IPR029016">
    <property type="entry name" value="GAF-like_dom_sf"/>
</dbReference>
<feature type="region of interest" description="Disordered" evidence="1">
    <location>
        <begin position="589"/>
        <end position="723"/>
    </location>
</feature>
<dbReference type="OrthoDB" id="303614at2759"/>
<sequence length="924" mass="102831">MSLQHPRRQRPIGEAPADMNESIDSLDVHAGGRIGGGSMDRYREADRQSDLPLMSNGISGEDLDYDGVEVETGLREPPLLIRWEGYLMKRSDWLKHWDTYYFVLHGRVLYCYLSEEEAKVHPESSKIKHGKFSISDSLILDEVFSVRSRHHYEFIFENDQGKQIYLRAKTEASKQMWMHMASHGIVDNYTDHDQALNMRRAPQRHATLVDFFLGYEYLFASLSNIEDAAMPMASSSSLDSFNKYLKSHGTNAPTIILPDAAIAEFPPKVDHILCRFFSMCHTDIAMRNNYMPIVPFQGTFRGYAGILEYFTKLSKAVVFKSFNVEGMSFEGEGSKRLVVVQGHETMEVRGTGEALCQAWVQKFLIKDDGRIYRWEINGDIVASSVAFKHLHVRGVVGAEKFREMFTTIKLDNIPNLARKDKHTTSDVPLAPQQGQQRQPAAHERPPKHQPKMVWSTPPQHSTTSPTKAEWKRHDKRAQTSASARQALPATIQFKRIHPSSSPATHELSPTAQADELHSPFEDRPSTFLENDGLGIEDEPEREDHPMHEEAEAPSPRFQGTSQLKTSFLSNASSLQDDAFSVVTTAATAGASNSFSNPTPPRTNTATTHEPAFRQTSLSAPTLEKSNLRGLQTCHPSSSQSCPSPFPRYAPPRPFQSASHATPSHHVSGKDSSPSHPNHSRPRQSSRQPAPTTSSTEGEYGTPSPNESSNSPNAPDDAITSSTSFDYPLGFKRGNLWPDAPVPPSESIRIQVAKRLDLCRPRDDLTMYLNIACKTLHVPMGTVCVVGGAAGLFVAKVGMMQVDTVPRDVIFESHVIMSAEPTVVLDTNLDIRFALNPLVTQGDIRFYVGIPLVTSDNVVLGALSLVDKVPRAFVRKKELSTLVQIAQTIVNRAEDLIAASSSKQAVPDHMNEMADRRKQMDLEVD</sequence>
<dbReference type="Pfam" id="PF00169">
    <property type="entry name" value="PH"/>
    <property type="match status" value="1"/>
</dbReference>
<feature type="compositionally biased region" description="Low complexity" evidence="1">
    <location>
        <begin position="455"/>
        <end position="466"/>
    </location>
</feature>
<gene>
    <name evidence="3" type="ORF">H310_05692</name>
</gene>
<dbReference type="Gene3D" id="3.10.450.50">
    <property type="match status" value="1"/>
</dbReference>
<feature type="region of interest" description="Disordered" evidence="1">
    <location>
        <begin position="1"/>
        <end position="21"/>
    </location>
</feature>
<dbReference type="PANTHER" id="PTHR43102:SF2">
    <property type="entry name" value="GAF DOMAIN-CONTAINING PROTEIN"/>
    <property type="match status" value="1"/>
</dbReference>
<dbReference type="VEuPathDB" id="FungiDB:H310_05692"/>
<dbReference type="SUPFAM" id="SSF54427">
    <property type="entry name" value="NTF2-like"/>
    <property type="match status" value="1"/>
</dbReference>
<feature type="compositionally biased region" description="Low complexity" evidence="1">
    <location>
        <begin position="589"/>
        <end position="607"/>
    </location>
</feature>
<dbReference type="AlphaFoldDB" id="A0A024U6M8"/>
<dbReference type="Gene3D" id="3.30.450.40">
    <property type="match status" value="1"/>
</dbReference>
<evidence type="ECO:0000259" key="2">
    <source>
        <dbReference type="PROSITE" id="PS50003"/>
    </source>
</evidence>
<dbReference type="Gene3D" id="2.30.29.30">
    <property type="entry name" value="Pleckstrin-homology domain (PH domain)/Phosphotyrosine-binding domain (PTB)"/>
    <property type="match status" value="1"/>
</dbReference>
<protein>
    <recommendedName>
        <fullName evidence="2">PH domain-containing protein</fullName>
    </recommendedName>
</protein>
<organism evidence="3">
    <name type="scientific">Aphanomyces invadans</name>
    <dbReference type="NCBI Taxonomy" id="157072"/>
    <lineage>
        <taxon>Eukaryota</taxon>
        <taxon>Sar</taxon>
        <taxon>Stramenopiles</taxon>
        <taxon>Oomycota</taxon>
        <taxon>Saprolegniomycetes</taxon>
        <taxon>Saprolegniales</taxon>
        <taxon>Verrucalvaceae</taxon>
        <taxon>Aphanomyces</taxon>
    </lineage>
</organism>
<dbReference type="InterPro" id="IPR032710">
    <property type="entry name" value="NTF2-like_dom_sf"/>
</dbReference>
<dbReference type="InterPro" id="IPR003018">
    <property type="entry name" value="GAF"/>
</dbReference>
<feature type="compositionally biased region" description="Pro residues" evidence="1">
    <location>
        <begin position="643"/>
        <end position="653"/>
    </location>
</feature>
<name>A0A024U6M8_9STRA</name>
<feature type="domain" description="PH" evidence="2">
    <location>
        <begin position="80"/>
        <end position="186"/>
    </location>
</feature>
<feature type="compositionally biased region" description="Low complexity" evidence="1">
    <location>
        <begin position="702"/>
        <end position="714"/>
    </location>
</feature>
<dbReference type="eggNOG" id="ENOG502SNHY">
    <property type="taxonomic scope" value="Eukaryota"/>
</dbReference>
<feature type="region of interest" description="Disordered" evidence="1">
    <location>
        <begin position="416"/>
        <end position="488"/>
    </location>
</feature>
<dbReference type="PANTHER" id="PTHR43102">
    <property type="entry name" value="SLR1143 PROTEIN"/>
    <property type="match status" value="1"/>
</dbReference>
<dbReference type="CDD" id="cd00821">
    <property type="entry name" value="PH"/>
    <property type="match status" value="1"/>
</dbReference>
<feature type="compositionally biased region" description="Low complexity" evidence="1">
    <location>
        <begin position="428"/>
        <end position="439"/>
    </location>
</feature>
<feature type="compositionally biased region" description="Basic residues" evidence="1">
    <location>
        <begin position="1"/>
        <end position="10"/>
    </location>
</feature>
<dbReference type="RefSeq" id="XP_008868691.1">
    <property type="nucleotide sequence ID" value="XM_008870469.1"/>
</dbReference>
<proteinExistence type="predicted"/>
<dbReference type="GeneID" id="20082742"/>
<feature type="compositionally biased region" description="Basic and acidic residues" evidence="1">
    <location>
        <begin position="541"/>
        <end position="550"/>
    </location>
</feature>
<dbReference type="InterPro" id="IPR011993">
    <property type="entry name" value="PH-like_dom_sf"/>
</dbReference>
<evidence type="ECO:0000313" key="3">
    <source>
        <dbReference type="EMBL" id="ETW02086.1"/>
    </source>
</evidence>
<dbReference type="PROSITE" id="PS50003">
    <property type="entry name" value="PH_DOMAIN"/>
    <property type="match status" value="1"/>
</dbReference>
<feature type="region of interest" description="Disordered" evidence="1">
    <location>
        <begin position="516"/>
        <end position="559"/>
    </location>
</feature>